<dbReference type="Pfam" id="PF14765">
    <property type="entry name" value="PS-DH"/>
    <property type="match status" value="1"/>
</dbReference>
<reference evidence="14" key="1">
    <citation type="journal article" date="2019" name="Int. J. Syst. Evol. Microbiol.">
        <title>The Global Catalogue of Microorganisms (GCM) 10K type strain sequencing project: providing services to taxonomists for standard genome sequencing and annotation.</title>
        <authorList>
            <consortium name="The Broad Institute Genomics Platform"/>
            <consortium name="The Broad Institute Genome Sequencing Center for Infectious Disease"/>
            <person name="Wu L."/>
            <person name="Ma J."/>
        </authorList>
    </citation>
    <scope>NUCLEOTIDE SEQUENCE [LARGE SCALE GENOMIC DNA]</scope>
    <source>
        <strain evidence="14">CCUG 55585</strain>
    </source>
</reference>
<dbReference type="InterPro" id="IPR049551">
    <property type="entry name" value="PKS_DH_C"/>
</dbReference>
<keyword evidence="5" id="KW-0596">Phosphopantetheine</keyword>
<dbReference type="Gene3D" id="3.40.50.720">
    <property type="entry name" value="NAD(P)-binding Rossmann-like Domain"/>
    <property type="match status" value="1"/>
</dbReference>
<evidence type="ECO:0000256" key="2">
    <source>
        <dbReference type="ARBA" id="ARBA00004792"/>
    </source>
</evidence>
<comment type="pathway">
    <text evidence="2">Antibiotic biosynthesis.</text>
</comment>
<dbReference type="InterPro" id="IPR036291">
    <property type="entry name" value="NAD(P)-bd_dom_sf"/>
</dbReference>
<evidence type="ECO:0000256" key="8">
    <source>
        <dbReference type="ARBA" id="ARBA00022679"/>
    </source>
</evidence>
<dbReference type="InterPro" id="IPR020807">
    <property type="entry name" value="PKS_DH"/>
</dbReference>
<dbReference type="Pfam" id="PF21089">
    <property type="entry name" value="PKS_DH_N"/>
    <property type="match status" value="1"/>
</dbReference>
<sequence>MNAMASIDRQNDYPVGEFRSVFDGSEPFLADHIIQGQKILPGMAYLEIARGAVAASAPTEEGTMLVLSDSVFVNALTVKDKRAVTVRVYPGAAGQFGVEVITDQGVHFQSRVSVQNTADCLAARGYERNVDLAALRAVCNTPGPSKAAFYQTYRNRGVELGPSHRGVEDIFISADRSEGFSKIRLPGSSARGMAMDAGALDSIIQSGLALVDNPEANVVPFAVTSTLVVDALVDTMFVHARKRADGFHYTATDEHGRVLVIIEGFQTREIDLNAKQDRLSFHRPVWKVVTPPAADDRALRVVEAGEDYVATTRALLAAAQALAQDRRGPALLELRTRADDRLSRGLWAAMKSVSIEHSQIECRLKCGDAYMALEFQDADADIGSEFAWKDGCTALITGGLGALGLLIARDIAEHSKGCTLVLLGRRTPQAAESAAIEALQALGATVVQRRCDIARLDELEAIVAEFPGIDIVVHAAGLLEDALLVKKSDASIERVLAPKVQGLQNVDRATAGCPLDAFVAFSSVAGALGNAGQFDYAAGNGYMDAYIEARAARVRAGEARGISVSIDWPLWEEGAMQLDDASRETLARAYAIKPMPTVEGLRALRQAIASPHANLLPLFGQKSAQAALFAPPKPAAAVAAPEAQQSSAELDRLQREILQEMRLQAAQHLKMKPNQINETEDWTNFGFDSILISSFVSHLNHVYDLNLMPTAMFEASNLLRFSQFLADNHAAEMTRKLSLGGARTADASSAAPAVAAKPSARAPETGGASVSQFARRFREAYRNRSSYRDEDVAVIGMSCRIAGANNPDEFWRMLDEERDMISEIPADRWDWRDYPGVSRWGSFISGMKEFDPLFFGISPAEAMYMSPEQRLMLQSVWECLEDAGYGGDTLKGSDTAIFMGCGPTSYISLMAHLPVEAYSVTGSLSSVGPNRISYYMDWHGPSNPIDTACSSSLVAVHRAIEAIRAGHCQTAIIGGVNALLAPDVYISFTKSGMLCEDGRCKTFSDKANGYVRGEGVAMLMLKSLRAAERDGDDIYAVIKGAAENHGGRTTSLTAPNPNAQAAVIRRAIQDAGIDFQRMGYIECHGTGTELGDPVEISGLKSVAKELMDTDAAVEKQASLPCYLGSIKSNIGHLEYGAGVVGLIKVILQIRHRRIARSLHCDTISPLIDLRRTPYRIAQQAVDWDVPDGQTRIGGVSSFGFGGVNAHVVIEEYIDRRTAPDAGDVEAPQLLVFSARNADQLQATLEAYPAFLARTDRSDETLRRIAGTLQTGRIEMQERVAFVVRSIDEFEELLQGFLQDRDNFYHRKVFRGSVRSGTGDKLDIGDTQAGQEFIRRLVETGEIEKIAELWVKGAKMDWRVLLHDDPDV</sequence>
<dbReference type="Gene3D" id="1.10.1240.100">
    <property type="match status" value="1"/>
</dbReference>
<dbReference type="Pfam" id="PF00550">
    <property type="entry name" value="PP-binding"/>
    <property type="match status" value="1"/>
</dbReference>
<evidence type="ECO:0000256" key="1">
    <source>
        <dbReference type="ARBA" id="ARBA00004496"/>
    </source>
</evidence>
<evidence type="ECO:0000259" key="12">
    <source>
        <dbReference type="PROSITE" id="PS52019"/>
    </source>
</evidence>
<dbReference type="CDD" id="cd00833">
    <property type="entry name" value="PKS"/>
    <property type="match status" value="1"/>
</dbReference>
<dbReference type="PANTHER" id="PTHR43775:SF37">
    <property type="entry name" value="SI:DKEY-61P9.11"/>
    <property type="match status" value="1"/>
</dbReference>
<keyword evidence="8" id="KW-0808">Transferase</keyword>
<evidence type="ECO:0000256" key="10">
    <source>
        <dbReference type="PROSITE-ProRule" id="PRU01363"/>
    </source>
</evidence>
<evidence type="ECO:0000256" key="4">
    <source>
        <dbReference type="ARBA" id="ARBA00006484"/>
    </source>
</evidence>
<dbReference type="SMART" id="SM00822">
    <property type="entry name" value="PKS_KR"/>
    <property type="match status" value="1"/>
</dbReference>
<dbReference type="SUPFAM" id="SSF47336">
    <property type="entry name" value="ACP-like"/>
    <property type="match status" value="1"/>
</dbReference>
<dbReference type="InterPro" id="IPR050091">
    <property type="entry name" value="PKS_NRPS_Biosynth_Enz"/>
</dbReference>
<dbReference type="InterPro" id="IPR036736">
    <property type="entry name" value="ACP-like_sf"/>
</dbReference>
<evidence type="ECO:0000256" key="5">
    <source>
        <dbReference type="ARBA" id="ARBA00022450"/>
    </source>
</evidence>
<dbReference type="InterPro" id="IPR020841">
    <property type="entry name" value="PKS_Beta-ketoAc_synthase_dom"/>
</dbReference>
<dbReference type="PROSITE" id="PS52004">
    <property type="entry name" value="KS3_2"/>
    <property type="match status" value="1"/>
</dbReference>
<evidence type="ECO:0000259" key="11">
    <source>
        <dbReference type="PROSITE" id="PS52004"/>
    </source>
</evidence>
<protein>
    <submittedName>
        <fullName evidence="13">SDR family NAD(P)-dependent oxidoreductase</fullName>
    </submittedName>
</protein>
<dbReference type="SMART" id="SM00826">
    <property type="entry name" value="PKS_DH"/>
    <property type="match status" value="1"/>
</dbReference>
<dbReference type="InterPro" id="IPR009081">
    <property type="entry name" value="PP-bd_ACP"/>
</dbReference>
<feature type="active site" description="Proton donor; for dehydratase activity" evidence="10">
    <location>
        <position position="201"/>
    </location>
</feature>
<keyword evidence="9" id="KW-0677">Repeat</keyword>
<comment type="similarity">
    <text evidence="4">Belongs to the short-chain dehydrogenases/reductases (SDR) family.</text>
</comment>
<feature type="region of interest" description="C-terminal hotdog fold" evidence="10">
    <location>
        <begin position="140"/>
        <end position="276"/>
    </location>
</feature>
<dbReference type="SUPFAM" id="SSF51735">
    <property type="entry name" value="NAD(P)-binding Rossmann-fold domains"/>
    <property type="match status" value="1"/>
</dbReference>
<evidence type="ECO:0000256" key="3">
    <source>
        <dbReference type="ARBA" id="ARBA00005194"/>
    </source>
</evidence>
<comment type="caution">
    <text evidence="13">The sequence shown here is derived from an EMBL/GenBank/DDBJ whole genome shotgun (WGS) entry which is preliminary data.</text>
</comment>
<dbReference type="InterPro" id="IPR049552">
    <property type="entry name" value="PKS_DH_N"/>
</dbReference>
<dbReference type="Gene3D" id="1.10.1200.10">
    <property type="entry name" value="ACP-like"/>
    <property type="match status" value="1"/>
</dbReference>
<evidence type="ECO:0000256" key="6">
    <source>
        <dbReference type="ARBA" id="ARBA00022490"/>
    </source>
</evidence>
<gene>
    <name evidence="13" type="ORF">ACFQ0E_15910</name>
</gene>
<dbReference type="InterPro" id="IPR018201">
    <property type="entry name" value="Ketoacyl_synth_AS"/>
</dbReference>
<evidence type="ECO:0000313" key="13">
    <source>
        <dbReference type="EMBL" id="MFD0727081.1"/>
    </source>
</evidence>
<feature type="active site" description="Proton acceptor; for dehydratase activity" evidence="10">
    <location>
        <position position="32"/>
    </location>
</feature>
<dbReference type="InterPro" id="IPR057326">
    <property type="entry name" value="KR_dom"/>
</dbReference>
<dbReference type="InterPro" id="IPR049900">
    <property type="entry name" value="PKS_mFAS_DH"/>
</dbReference>
<feature type="region of interest" description="N-terminal hotdog fold" evidence="10">
    <location>
        <begin position="1"/>
        <end position="119"/>
    </location>
</feature>
<dbReference type="InterPro" id="IPR013968">
    <property type="entry name" value="PKS_KR"/>
</dbReference>
<dbReference type="PANTHER" id="PTHR43775">
    <property type="entry name" value="FATTY ACID SYNTHASE"/>
    <property type="match status" value="1"/>
</dbReference>
<proteinExistence type="inferred from homology"/>
<comment type="subcellular location">
    <subcellularLocation>
        <location evidence="1">Cytoplasm</location>
    </subcellularLocation>
</comment>
<evidence type="ECO:0000256" key="9">
    <source>
        <dbReference type="ARBA" id="ARBA00022737"/>
    </source>
</evidence>
<dbReference type="InterPro" id="IPR016039">
    <property type="entry name" value="Thiolase-like"/>
</dbReference>
<dbReference type="Gene3D" id="3.40.47.10">
    <property type="match status" value="1"/>
</dbReference>
<feature type="domain" description="Ketosynthase family 3 (KS3)" evidence="11">
    <location>
        <begin position="789"/>
        <end position="1211"/>
    </location>
</feature>
<organism evidence="13 14">
    <name type="scientific">Lysobacter brunescens</name>
    <dbReference type="NCBI Taxonomy" id="262323"/>
    <lineage>
        <taxon>Bacteria</taxon>
        <taxon>Pseudomonadati</taxon>
        <taxon>Pseudomonadota</taxon>
        <taxon>Gammaproteobacteria</taxon>
        <taxon>Lysobacterales</taxon>
        <taxon>Lysobacteraceae</taxon>
        <taxon>Lysobacter</taxon>
    </lineage>
</organism>
<dbReference type="Gene3D" id="3.10.129.110">
    <property type="entry name" value="Polyketide synthase dehydratase"/>
    <property type="match status" value="1"/>
</dbReference>
<dbReference type="SMART" id="SM00825">
    <property type="entry name" value="PKS_KS"/>
    <property type="match status" value="1"/>
</dbReference>
<dbReference type="SUPFAM" id="SSF53901">
    <property type="entry name" value="Thiolase-like"/>
    <property type="match status" value="1"/>
</dbReference>
<evidence type="ECO:0000256" key="7">
    <source>
        <dbReference type="ARBA" id="ARBA00022553"/>
    </source>
</evidence>
<dbReference type="Proteomes" id="UP001597110">
    <property type="component" value="Unassembled WGS sequence"/>
</dbReference>
<name>A0ABW2YGF1_9GAMM</name>
<keyword evidence="14" id="KW-1185">Reference proteome</keyword>
<dbReference type="EMBL" id="JBHTIF010000004">
    <property type="protein sequence ID" value="MFD0727081.1"/>
    <property type="molecule type" value="Genomic_DNA"/>
</dbReference>
<evidence type="ECO:0000313" key="14">
    <source>
        <dbReference type="Proteomes" id="UP001597110"/>
    </source>
</evidence>
<dbReference type="InterPro" id="IPR014030">
    <property type="entry name" value="Ketoacyl_synth_N"/>
</dbReference>
<dbReference type="Pfam" id="PF08659">
    <property type="entry name" value="KR"/>
    <property type="match status" value="1"/>
</dbReference>
<comment type="pathway">
    <text evidence="3">Lipid metabolism; fatty acid biosynthesis.</text>
</comment>
<dbReference type="PROSITE" id="PS52019">
    <property type="entry name" value="PKS_MFAS_DH"/>
    <property type="match status" value="1"/>
</dbReference>
<feature type="domain" description="PKS/mFAS DH" evidence="12">
    <location>
        <begin position="1"/>
        <end position="276"/>
    </location>
</feature>
<dbReference type="Pfam" id="PF00109">
    <property type="entry name" value="ketoacyl-synt"/>
    <property type="match status" value="1"/>
</dbReference>
<dbReference type="InterPro" id="IPR042104">
    <property type="entry name" value="PKS_dehydratase_sf"/>
</dbReference>
<dbReference type="PROSITE" id="PS00606">
    <property type="entry name" value="KS3_1"/>
    <property type="match status" value="1"/>
</dbReference>
<keyword evidence="6" id="KW-0963">Cytoplasm</keyword>
<dbReference type="InterPro" id="IPR014031">
    <property type="entry name" value="Ketoacyl_synth_C"/>
</dbReference>
<dbReference type="Pfam" id="PF22336">
    <property type="entry name" value="RhiE-like_linker"/>
    <property type="match status" value="1"/>
</dbReference>
<dbReference type="InterPro" id="IPR054514">
    <property type="entry name" value="RhiE-like_linker"/>
</dbReference>
<dbReference type="Pfam" id="PF02801">
    <property type="entry name" value="Ketoacyl-synt_C"/>
    <property type="match status" value="1"/>
</dbReference>
<keyword evidence="7" id="KW-0597">Phosphoprotein</keyword>
<dbReference type="RefSeq" id="WP_386825501.1">
    <property type="nucleotide sequence ID" value="NZ_JBHTIF010000004.1"/>
</dbReference>
<accession>A0ABW2YGF1</accession>